<dbReference type="Proteomes" id="UP001642409">
    <property type="component" value="Unassembled WGS sequence"/>
</dbReference>
<name>A0AA86U8G1_9EUKA</name>
<evidence type="ECO:0000313" key="4">
    <source>
        <dbReference type="Proteomes" id="UP001642409"/>
    </source>
</evidence>
<feature type="compositionally biased region" description="Low complexity" evidence="1">
    <location>
        <begin position="163"/>
        <end position="180"/>
    </location>
</feature>
<dbReference type="EMBL" id="CATOUU010000775">
    <property type="protein sequence ID" value="CAI9947305.1"/>
    <property type="molecule type" value="Genomic_DNA"/>
</dbReference>
<gene>
    <name evidence="2" type="ORF">HINF_LOCUS34950</name>
    <name evidence="3" type="ORF">HINF_LOCUS50128</name>
</gene>
<protein>
    <submittedName>
        <fullName evidence="3">Hypothetical_protein</fullName>
    </submittedName>
</protein>
<dbReference type="EMBL" id="CAXDID020000239">
    <property type="protein sequence ID" value="CAL6062318.1"/>
    <property type="molecule type" value="Genomic_DNA"/>
</dbReference>
<reference evidence="3 4" key="2">
    <citation type="submission" date="2024-07" db="EMBL/GenBank/DDBJ databases">
        <authorList>
            <person name="Akdeniz Z."/>
        </authorList>
    </citation>
    <scope>NUCLEOTIDE SEQUENCE [LARGE SCALE GENOMIC DNA]</scope>
</reference>
<organism evidence="2">
    <name type="scientific">Hexamita inflata</name>
    <dbReference type="NCBI Taxonomy" id="28002"/>
    <lineage>
        <taxon>Eukaryota</taxon>
        <taxon>Metamonada</taxon>
        <taxon>Diplomonadida</taxon>
        <taxon>Hexamitidae</taxon>
        <taxon>Hexamitinae</taxon>
        <taxon>Hexamita</taxon>
    </lineage>
</organism>
<reference evidence="2" key="1">
    <citation type="submission" date="2023-06" db="EMBL/GenBank/DDBJ databases">
        <authorList>
            <person name="Kurt Z."/>
        </authorList>
    </citation>
    <scope>NUCLEOTIDE SEQUENCE</scope>
</reference>
<feature type="compositionally biased region" description="Low complexity" evidence="1">
    <location>
        <begin position="140"/>
        <end position="156"/>
    </location>
</feature>
<evidence type="ECO:0000313" key="2">
    <source>
        <dbReference type="EMBL" id="CAI9947305.1"/>
    </source>
</evidence>
<feature type="region of interest" description="Disordered" evidence="1">
    <location>
        <begin position="137"/>
        <end position="182"/>
    </location>
</feature>
<evidence type="ECO:0000313" key="3">
    <source>
        <dbReference type="EMBL" id="CAL6062318.1"/>
    </source>
</evidence>
<sequence>MGAENSADLRTIQQYKDQLAELGINPTILQLRKQMKQLKDNQQILKIQNDLKHIRQIGARMVAQSTELQHTEDDDSSICQMLDFTEQINKPTPTSKLQTQSSLQRVKTSDIQQLLENRKNHMSLLHDLEVFNTQRPEPINQNQNLNDSMNNNSNNNYQTGNMKQNQTQDKIQDNQNNKQENPQKDFKAVFQELQNMKLKMKSNSILKSIPVPTVPVNEPKQQQVQFQEVENEIKSNIELNNQPMMMSMNEDLDEPKLDDLTISRGFESESESESDQDCIISSNGTKILRSPNPRPEYKLFAKPIIVSKNRDL</sequence>
<dbReference type="AlphaFoldDB" id="A0AA86U8G1"/>
<accession>A0AA86U8G1</accession>
<keyword evidence="4" id="KW-1185">Reference proteome</keyword>
<proteinExistence type="predicted"/>
<evidence type="ECO:0000256" key="1">
    <source>
        <dbReference type="SAM" id="MobiDB-lite"/>
    </source>
</evidence>
<comment type="caution">
    <text evidence="2">The sequence shown here is derived from an EMBL/GenBank/DDBJ whole genome shotgun (WGS) entry which is preliminary data.</text>
</comment>